<proteinExistence type="predicted"/>
<dbReference type="InterPro" id="IPR001623">
    <property type="entry name" value="DnaJ_domain"/>
</dbReference>
<evidence type="ECO:0000259" key="2">
    <source>
        <dbReference type="Pfam" id="PF00226"/>
    </source>
</evidence>
<reference evidence="3" key="1">
    <citation type="journal article" date="2023" name="Mol. Phylogenet. Evol.">
        <title>Genome-scale phylogeny and comparative genomics of the fungal order Sordariales.</title>
        <authorList>
            <person name="Hensen N."/>
            <person name="Bonometti L."/>
            <person name="Westerberg I."/>
            <person name="Brannstrom I.O."/>
            <person name="Guillou S."/>
            <person name="Cros-Aarteil S."/>
            <person name="Calhoun S."/>
            <person name="Haridas S."/>
            <person name="Kuo A."/>
            <person name="Mondo S."/>
            <person name="Pangilinan J."/>
            <person name="Riley R."/>
            <person name="LaButti K."/>
            <person name="Andreopoulos B."/>
            <person name="Lipzen A."/>
            <person name="Chen C."/>
            <person name="Yan M."/>
            <person name="Daum C."/>
            <person name="Ng V."/>
            <person name="Clum A."/>
            <person name="Steindorff A."/>
            <person name="Ohm R.A."/>
            <person name="Martin F."/>
            <person name="Silar P."/>
            <person name="Natvig D.O."/>
            <person name="Lalanne C."/>
            <person name="Gautier V."/>
            <person name="Ament-Velasquez S.L."/>
            <person name="Kruys A."/>
            <person name="Hutchinson M.I."/>
            <person name="Powell A.J."/>
            <person name="Barry K."/>
            <person name="Miller A.N."/>
            <person name="Grigoriev I.V."/>
            <person name="Debuchy R."/>
            <person name="Gladieux P."/>
            <person name="Hiltunen Thoren M."/>
            <person name="Johannesson H."/>
        </authorList>
    </citation>
    <scope>NUCLEOTIDE SEQUENCE</scope>
    <source>
        <strain evidence="3">CBS 333.67</strain>
    </source>
</reference>
<reference evidence="3" key="2">
    <citation type="submission" date="2023-06" db="EMBL/GenBank/DDBJ databases">
        <authorList>
            <consortium name="Lawrence Berkeley National Laboratory"/>
            <person name="Mondo S.J."/>
            <person name="Hensen N."/>
            <person name="Bonometti L."/>
            <person name="Westerberg I."/>
            <person name="Brannstrom I.O."/>
            <person name="Guillou S."/>
            <person name="Cros-Aarteil S."/>
            <person name="Calhoun S."/>
            <person name="Haridas S."/>
            <person name="Kuo A."/>
            <person name="Pangilinan J."/>
            <person name="Riley R."/>
            <person name="Labutti K."/>
            <person name="Andreopoulos B."/>
            <person name="Lipzen A."/>
            <person name="Chen C."/>
            <person name="Yanf M."/>
            <person name="Daum C."/>
            <person name="Ng V."/>
            <person name="Clum A."/>
            <person name="Steindorff A."/>
            <person name="Ohm R."/>
            <person name="Martin F."/>
            <person name="Silar P."/>
            <person name="Natvig D."/>
            <person name="Lalanne C."/>
            <person name="Gautier V."/>
            <person name="Ament-Velasquez S.L."/>
            <person name="Kruys A."/>
            <person name="Hutchinson M.I."/>
            <person name="Powell A.J."/>
            <person name="Barry K."/>
            <person name="Miller A.N."/>
            <person name="Grigoriev I.V."/>
            <person name="Debuchy R."/>
            <person name="Gladieux P."/>
            <person name="Thoren M.H."/>
            <person name="Johannesson H."/>
        </authorList>
    </citation>
    <scope>NUCLEOTIDE SEQUENCE</scope>
    <source>
        <strain evidence="3">CBS 333.67</strain>
    </source>
</reference>
<dbReference type="Pfam" id="PF00226">
    <property type="entry name" value="DnaJ"/>
    <property type="match status" value="1"/>
</dbReference>
<dbReference type="SUPFAM" id="SSF46565">
    <property type="entry name" value="Chaperone J-domain"/>
    <property type="match status" value="1"/>
</dbReference>
<comment type="caution">
    <text evidence="3">The sequence shown here is derived from an EMBL/GenBank/DDBJ whole genome shotgun (WGS) entry which is preliminary data.</text>
</comment>
<evidence type="ECO:0000256" key="1">
    <source>
        <dbReference type="SAM" id="MobiDB-lite"/>
    </source>
</evidence>
<dbReference type="AlphaFoldDB" id="A0AAJ0GKV2"/>
<gene>
    <name evidence="3" type="ORF">B0T15DRAFT_563457</name>
</gene>
<dbReference type="EMBL" id="JAUDZG010000008">
    <property type="protein sequence ID" value="KAK3301809.1"/>
    <property type="molecule type" value="Genomic_DNA"/>
</dbReference>
<dbReference type="CDD" id="cd06257">
    <property type="entry name" value="DnaJ"/>
    <property type="match status" value="1"/>
</dbReference>
<organism evidence="3 4">
    <name type="scientific">Chaetomium strumarium</name>
    <dbReference type="NCBI Taxonomy" id="1170767"/>
    <lineage>
        <taxon>Eukaryota</taxon>
        <taxon>Fungi</taxon>
        <taxon>Dikarya</taxon>
        <taxon>Ascomycota</taxon>
        <taxon>Pezizomycotina</taxon>
        <taxon>Sordariomycetes</taxon>
        <taxon>Sordariomycetidae</taxon>
        <taxon>Sordariales</taxon>
        <taxon>Chaetomiaceae</taxon>
        <taxon>Chaetomium</taxon>
    </lineage>
</organism>
<feature type="compositionally biased region" description="Polar residues" evidence="1">
    <location>
        <begin position="23"/>
        <end position="44"/>
    </location>
</feature>
<dbReference type="Proteomes" id="UP001273166">
    <property type="component" value="Unassembled WGS sequence"/>
</dbReference>
<accession>A0AAJ0GKV2</accession>
<sequence>MATEEQIKRAHRKKVLKHHPDKNATSSRATSTCKSPHRSISNPGKTVKLPTDCDAELRNGAAFYEFIKSLTANAKNDLLTLRSAPPGLKARHRKHLFGQKRSSAFVLH</sequence>
<evidence type="ECO:0000313" key="3">
    <source>
        <dbReference type="EMBL" id="KAK3301809.1"/>
    </source>
</evidence>
<feature type="domain" description="J" evidence="2">
    <location>
        <begin position="2"/>
        <end position="31"/>
    </location>
</feature>
<dbReference type="GeneID" id="87889446"/>
<feature type="compositionally biased region" description="Basic residues" evidence="1">
    <location>
        <begin position="9"/>
        <end position="20"/>
    </location>
</feature>
<keyword evidence="4" id="KW-1185">Reference proteome</keyword>
<dbReference type="RefSeq" id="XP_062717589.1">
    <property type="nucleotide sequence ID" value="XM_062870617.1"/>
</dbReference>
<feature type="region of interest" description="Disordered" evidence="1">
    <location>
        <begin position="1"/>
        <end position="46"/>
    </location>
</feature>
<evidence type="ECO:0000313" key="4">
    <source>
        <dbReference type="Proteomes" id="UP001273166"/>
    </source>
</evidence>
<name>A0AAJ0GKV2_9PEZI</name>
<dbReference type="Gene3D" id="1.10.287.110">
    <property type="entry name" value="DnaJ domain"/>
    <property type="match status" value="1"/>
</dbReference>
<dbReference type="InterPro" id="IPR036869">
    <property type="entry name" value="J_dom_sf"/>
</dbReference>
<protein>
    <recommendedName>
        <fullName evidence="2">J domain-containing protein</fullName>
    </recommendedName>
</protein>